<proteinExistence type="predicted"/>
<dbReference type="Pfam" id="PF09327">
    <property type="entry name" value="Phage_Tail_Tip"/>
    <property type="match status" value="1"/>
</dbReference>
<name>A0AAW8CRL9_9PAST</name>
<evidence type="ECO:0000259" key="1">
    <source>
        <dbReference type="Pfam" id="PF09327"/>
    </source>
</evidence>
<feature type="domain" description="Tip attachment protein J central straight fiber" evidence="1">
    <location>
        <begin position="33"/>
        <end position="159"/>
    </location>
</feature>
<accession>A0AAW8CRL9</accession>
<reference evidence="2" key="1">
    <citation type="journal article" date="2023" name="Front. Microbiol.">
        <title>Phylogeography and host specificity of Pasteurellaceae pathogenic to sea-farmed fish in the north-east Atlantic.</title>
        <authorList>
            <person name="Gulla S."/>
            <person name="Colquhoun D.J."/>
            <person name="Olsen A.B."/>
            <person name="Spilsberg B."/>
            <person name="Lagesen K."/>
            <person name="Aakesson C.P."/>
            <person name="Strom S."/>
            <person name="Manji F."/>
            <person name="Birkbeck T.H."/>
            <person name="Nilsen H.K."/>
        </authorList>
    </citation>
    <scope>NUCLEOTIDE SEQUENCE</scope>
    <source>
        <strain evidence="2">VIB1234</strain>
    </source>
</reference>
<dbReference type="InterPro" id="IPR015406">
    <property type="entry name" value="GpJ_CSF"/>
</dbReference>
<dbReference type="Proteomes" id="UP001230466">
    <property type="component" value="Unassembled WGS sequence"/>
</dbReference>
<dbReference type="AlphaFoldDB" id="A0AAW8CRL9"/>
<feature type="non-terminal residue" evidence="2">
    <location>
        <position position="1"/>
    </location>
</feature>
<evidence type="ECO:0000313" key="3">
    <source>
        <dbReference type="Proteomes" id="UP001230466"/>
    </source>
</evidence>
<comment type="caution">
    <text evidence="2">The sequence shown here is derived from an EMBL/GenBank/DDBJ whole genome shotgun (WGS) entry which is preliminary data.</text>
</comment>
<dbReference type="EMBL" id="JASAYJ010000042">
    <property type="protein sequence ID" value="MDP8188236.1"/>
    <property type="molecule type" value="Genomic_DNA"/>
</dbReference>
<protein>
    <submittedName>
        <fullName evidence="2">DUF1983 domain-containing protein</fullName>
    </submittedName>
</protein>
<sequence>KRQGIVEFVYGRCRYALVKVEYGETPSKFDTNAEKLSSTYTIKTQAIAGNRKAIAGITLGSSIDGQEAESSVILMADKVGVVSSANDGTVKNLFSIVSGKVAVNGDLIADGTIMGKHIKANQTITAPNIRGGSLNVNNRFIVDNQGNLTAKNGTFRGRIEGSTITGGTIRGGTIEGATGTFSGNVYAKNLIDDVAKVYTWERHNQTITIPPFAKNRVLIIPGSNIKFWAHGASGSGGSFYINAVLKSNRGDSISDQDSIHTGENTILHLSGAIPIPRNTSLQVTLHIPTTRCNFKARVVGIAIC</sequence>
<organism evidence="2 3">
    <name type="scientific">Pasteurella atlantica</name>
    <dbReference type="NCBI Taxonomy" id="2827233"/>
    <lineage>
        <taxon>Bacteria</taxon>
        <taxon>Pseudomonadati</taxon>
        <taxon>Pseudomonadota</taxon>
        <taxon>Gammaproteobacteria</taxon>
        <taxon>Pasteurellales</taxon>
        <taxon>Pasteurellaceae</taxon>
        <taxon>Pasteurella</taxon>
    </lineage>
</organism>
<gene>
    <name evidence="2" type="ORF">QJU78_10810</name>
</gene>
<evidence type="ECO:0000313" key="2">
    <source>
        <dbReference type="EMBL" id="MDP8188236.1"/>
    </source>
</evidence>
<dbReference type="RefSeq" id="WP_211599446.1">
    <property type="nucleotide sequence ID" value="NZ_JAGRQI010000040.1"/>
</dbReference>